<dbReference type="GO" id="GO:0000976">
    <property type="term" value="F:transcription cis-regulatory region binding"/>
    <property type="evidence" value="ECO:0007669"/>
    <property type="project" value="TreeGrafter"/>
</dbReference>
<keyword evidence="4" id="KW-1185">Reference proteome</keyword>
<dbReference type="STRING" id="1182545.A0A072PQW7"/>
<comment type="subcellular location">
    <subcellularLocation>
        <location evidence="1">Nucleus</location>
    </subcellularLocation>
</comment>
<evidence type="ECO:0000256" key="2">
    <source>
        <dbReference type="ARBA" id="ARBA00023242"/>
    </source>
</evidence>
<comment type="caution">
    <text evidence="3">The sequence shown here is derived from an EMBL/GenBank/DDBJ whole genome shotgun (WGS) entry which is preliminary data.</text>
</comment>
<evidence type="ECO:0000256" key="1">
    <source>
        <dbReference type="ARBA" id="ARBA00004123"/>
    </source>
</evidence>
<dbReference type="OrthoDB" id="5419315at2759"/>
<dbReference type="GO" id="GO:0045944">
    <property type="term" value="P:positive regulation of transcription by RNA polymerase II"/>
    <property type="evidence" value="ECO:0007669"/>
    <property type="project" value="TreeGrafter"/>
</dbReference>
<dbReference type="GO" id="GO:0003700">
    <property type="term" value="F:DNA-binding transcription factor activity"/>
    <property type="evidence" value="ECO:0007669"/>
    <property type="project" value="TreeGrafter"/>
</dbReference>
<sequence>MHAVMALSGTHLSYQQKDNLDVQLATRNHYSLLLKGLRLAFAEEARQPCTKRSLRLLVILVVLCHVEAVAGEPHGGIFPHLRASRQLILSLLQKSDVDMDGDSRRMKGFVLEVYTYLVLANNITPYGRNEARTLPLDPFITSFEMLKEYETCGLFFSCGFGLFETIPKICVFAMNRLAEEEESSSCSAKSQRTYNELVSILLGWKSPPVDLEMVEFESAHISAGEAYRQSLLMFVKSAMCGSVVDNPKVITEIQGHIEVMQDAMPVLRISPFVTVMLWPLMIMGSCLVSPRGRADLMAMLDTSSVDLMQVAQAAKLLRLLWEDTDKRAFGPFGLHLVMQKHNINFSMA</sequence>
<dbReference type="PANTHER" id="PTHR37534:SF38">
    <property type="entry name" value="ZN(2)-C6 FUNGAL-TYPE DOMAIN-CONTAINING PROTEIN"/>
    <property type="match status" value="1"/>
</dbReference>
<dbReference type="InterPro" id="IPR021858">
    <property type="entry name" value="Fun_TF"/>
</dbReference>
<dbReference type="AlphaFoldDB" id="A0A072PQW7"/>
<dbReference type="GeneID" id="25275433"/>
<dbReference type="PANTHER" id="PTHR37534">
    <property type="entry name" value="TRANSCRIPTIONAL ACTIVATOR PROTEIN UGA3"/>
    <property type="match status" value="1"/>
</dbReference>
<evidence type="ECO:0000313" key="3">
    <source>
        <dbReference type="EMBL" id="KEF62509.1"/>
    </source>
</evidence>
<reference evidence="3 4" key="1">
    <citation type="submission" date="2013-03" db="EMBL/GenBank/DDBJ databases">
        <title>The Genome Sequence of Exophiala aquamarina CBS 119918.</title>
        <authorList>
            <consortium name="The Broad Institute Genomics Platform"/>
            <person name="Cuomo C."/>
            <person name="de Hoog S."/>
            <person name="Gorbushina A."/>
            <person name="Walker B."/>
            <person name="Young S.K."/>
            <person name="Zeng Q."/>
            <person name="Gargeya S."/>
            <person name="Fitzgerald M."/>
            <person name="Haas B."/>
            <person name="Abouelleil A."/>
            <person name="Allen A.W."/>
            <person name="Alvarado L."/>
            <person name="Arachchi H.M."/>
            <person name="Berlin A.M."/>
            <person name="Chapman S.B."/>
            <person name="Gainer-Dewar J."/>
            <person name="Goldberg J."/>
            <person name="Griggs A."/>
            <person name="Gujja S."/>
            <person name="Hansen M."/>
            <person name="Howarth C."/>
            <person name="Imamovic A."/>
            <person name="Ireland A."/>
            <person name="Larimer J."/>
            <person name="McCowan C."/>
            <person name="Murphy C."/>
            <person name="Pearson M."/>
            <person name="Poon T.W."/>
            <person name="Priest M."/>
            <person name="Roberts A."/>
            <person name="Saif S."/>
            <person name="Shea T."/>
            <person name="Sisk P."/>
            <person name="Sykes S."/>
            <person name="Wortman J."/>
            <person name="Nusbaum C."/>
            <person name="Birren B."/>
        </authorList>
    </citation>
    <scope>NUCLEOTIDE SEQUENCE [LARGE SCALE GENOMIC DNA]</scope>
    <source>
        <strain evidence="3 4">CBS 119918</strain>
    </source>
</reference>
<organism evidence="3 4">
    <name type="scientific">Exophiala aquamarina CBS 119918</name>
    <dbReference type="NCBI Taxonomy" id="1182545"/>
    <lineage>
        <taxon>Eukaryota</taxon>
        <taxon>Fungi</taxon>
        <taxon>Dikarya</taxon>
        <taxon>Ascomycota</taxon>
        <taxon>Pezizomycotina</taxon>
        <taxon>Eurotiomycetes</taxon>
        <taxon>Chaetothyriomycetidae</taxon>
        <taxon>Chaetothyriales</taxon>
        <taxon>Herpotrichiellaceae</taxon>
        <taxon>Exophiala</taxon>
    </lineage>
</organism>
<evidence type="ECO:0008006" key="5">
    <source>
        <dbReference type="Google" id="ProtNLM"/>
    </source>
</evidence>
<name>A0A072PQW7_9EURO</name>
<dbReference type="Proteomes" id="UP000027920">
    <property type="component" value="Unassembled WGS sequence"/>
</dbReference>
<keyword evidence="2" id="KW-0539">Nucleus</keyword>
<dbReference type="VEuPathDB" id="FungiDB:A1O9_00482"/>
<dbReference type="GO" id="GO:0005634">
    <property type="term" value="C:nucleus"/>
    <property type="evidence" value="ECO:0007669"/>
    <property type="project" value="UniProtKB-SubCell"/>
</dbReference>
<proteinExistence type="predicted"/>
<accession>A0A072PQW7</accession>
<dbReference type="EMBL" id="AMGV01000001">
    <property type="protein sequence ID" value="KEF62509.1"/>
    <property type="molecule type" value="Genomic_DNA"/>
</dbReference>
<protein>
    <recommendedName>
        <fullName evidence="5">Transcription factor domain-containing protein</fullName>
    </recommendedName>
</protein>
<dbReference type="RefSeq" id="XP_013265099.1">
    <property type="nucleotide sequence ID" value="XM_013409645.1"/>
</dbReference>
<gene>
    <name evidence="3" type="ORF">A1O9_00482</name>
</gene>
<evidence type="ECO:0000313" key="4">
    <source>
        <dbReference type="Proteomes" id="UP000027920"/>
    </source>
</evidence>
<dbReference type="HOGENOM" id="CLU_023417_2_0_1"/>
<dbReference type="Pfam" id="PF11951">
    <property type="entry name" value="Fungal_trans_2"/>
    <property type="match status" value="1"/>
</dbReference>